<dbReference type="PROSITE" id="PS00450">
    <property type="entry name" value="ACONITASE_1"/>
    <property type="match status" value="1"/>
</dbReference>
<proteinExistence type="predicted"/>
<comment type="caution">
    <text evidence="7">The sequence shown here is derived from an EMBL/GenBank/DDBJ whole genome shotgun (WGS) entry which is preliminary data.</text>
</comment>
<evidence type="ECO:0000259" key="6">
    <source>
        <dbReference type="Pfam" id="PF00330"/>
    </source>
</evidence>
<evidence type="ECO:0000313" key="7">
    <source>
        <dbReference type="EMBL" id="OPZ90343.1"/>
    </source>
</evidence>
<dbReference type="SUPFAM" id="SSF53732">
    <property type="entry name" value="Aconitase iron-sulfur domain"/>
    <property type="match status" value="1"/>
</dbReference>
<dbReference type="Pfam" id="PF00330">
    <property type="entry name" value="Aconitase"/>
    <property type="match status" value="1"/>
</dbReference>
<dbReference type="Proteomes" id="UP000485484">
    <property type="component" value="Unassembled WGS sequence"/>
</dbReference>
<sequence>MPESIRVLLSGRLQSWVGGKDIVLYLISRLGVDGARYQTLEFAGETLAQLSMDDRFTICNMAIEAGAKNGIIPPDNVTMEYLYQVNPDWVNRHPGFALDPGKKAVYSREMKLDVSKLEPYVAAPDLPSNGHPVSELKEVKLDQVVIGSCTNGRLSDLKTAASVIKGRKVSSGTRLIVIPATQDVFRQAMAAGYLDTFVESGAVVTTPTCGPCLGGHTGVLAEGEVGLSTTNRNFVGRMGHPKSRLYLSSPAVAAASAVTGRITHPSEVV</sequence>
<dbReference type="InterPro" id="IPR018136">
    <property type="entry name" value="Aconitase_4Fe-4S_BS"/>
</dbReference>
<dbReference type="InterPro" id="IPR050067">
    <property type="entry name" value="IPM_dehydratase_rel_enz"/>
</dbReference>
<dbReference type="GO" id="GO:0047868">
    <property type="term" value="F:dimethylmaleate hydratase activity"/>
    <property type="evidence" value="ECO:0007669"/>
    <property type="project" value="UniProtKB-EC"/>
</dbReference>
<dbReference type="InterPro" id="IPR015931">
    <property type="entry name" value="Acnase/IPM_dHydase_lsu_aba_1/3"/>
</dbReference>
<evidence type="ECO:0000313" key="8">
    <source>
        <dbReference type="Proteomes" id="UP000485484"/>
    </source>
</evidence>
<dbReference type="GO" id="GO:0046872">
    <property type="term" value="F:metal ion binding"/>
    <property type="evidence" value="ECO:0007669"/>
    <property type="project" value="UniProtKB-KW"/>
</dbReference>
<keyword evidence="4" id="KW-0411">Iron-sulfur</keyword>
<evidence type="ECO:0000256" key="3">
    <source>
        <dbReference type="ARBA" id="ARBA00023004"/>
    </source>
</evidence>
<comment type="cofactor">
    <cofactor evidence="1">
        <name>[4Fe-4S] cluster</name>
        <dbReference type="ChEBI" id="CHEBI:49883"/>
    </cofactor>
</comment>
<dbReference type="PRINTS" id="PR00415">
    <property type="entry name" value="ACONITASE"/>
</dbReference>
<protein>
    <submittedName>
        <fullName evidence="7">2,3-dimethylmalate dehydratase large subunit</fullName>
        <ecNumber evidence="7">4.2.1.85</ecNumber>
    </submittedName>
</protein>
<evidence type="ECO:0000256" key="4">
    <source>
        <dbReference type="ARBA" id="ARBA00023014"/>
    </source>
</evidence>
<dbReference type="EC" id="4.2.1.85" evidence="7"/>
<accession>A0A1V5MAT0</accession>
<dbReference type="PANTHER" id="PTHR43822:SF16">
    <property type="entry name" value="3-ISOPROPYLMALATE DEHYDRATASE LARGE SUBUNIT 2"/>
    <property type="match status" value="1"/>
</dbReference>
<evidence type="ECO:0000256" key="2">
    <source>
        <dbReference type="ARBA" id="ARBA00022723"/>
    </source>
</evidence>
<dbReference type="InterPro" id="IPR001030">
    <property type="entry name" value="Acoase/IPM_deHydtase_lsu_aba"/>
</dbReference>
<dbReference type="GO" id="GO:0019752">
    <property type="term" value="P:carboxylic acid metabolic process"/>
    <property type="evidence" value="ECO:0007669"/>
    <property type="project" value="UniProtKB-ARBA"/>
</dbReference>
<feature type="domain" description="Aconitase/3-isopropylmalate dehydratase large subunit alpha/beta/alpha" evidence="6">
    <location>
        <begin position="135"/>
        <end position="260"/>
    </location>
</feature>
<dbReference type="Gene3D" id="3.30.499.10">
    <property type="entry name" value="Aconitase, domain 3"/>
    <property type="match status" value="2"/>
</dbReference>
<reference evidence="7 8" key="1">
    <citation type="submission" date="2017-02" db="EMBL/GenBank/DDBJ databases">
        <title>Delving into the versatile metabolic prowess of the omnipresent phylum Bacteroidetes.</title>
        <authorList>
            <person name="Nobu M.K."/>
            <person name="Mei R."/>
            <person name="Narihiro T."/>
            <person name="Kuroda K."/>
            <person name="Liu W.-T."/>
        </authorList>
    </citation>
    <scope>NUCLEOTIDE SEQUENCE [LARGE SCALE GENOMIC DNA]</scope>
    <source>
        <strain evidence="7">ADurb.Bin417</strain>
    </source>
</reference>
<organism evidence="7 8">
    <name type="scientific">candidate division TA06 bacterium ADurb.Bin417</name>
    <dbReference type="NCBI Taxonomy" id="1852828"/>
    <lineage>
        <taxon>Bacteria</taxon>
        <taxon>Bacteria division TA06</taxon>
    </lineage>
</organism>
<name>A0A1V5MAT0_UNCT6</name>
<dbReference type="GO" id="GO:0051536">
    <property type="term" value="F:iron-sulfur cluster binding"/>
    <property type="evidence" value="ECO:0007669"/>
    <property type="project" value="UniProtKB-KW"/>
</dbReference>
<dbReference type="AlphaFoldDB" id="A0A1V5MAT0"/>
<keyword evidence="5 7" id="KW-0456">Lyase</keyword>
<dbReference type="EMBL" id="MWAK01000269">
    <property type="protein sequence ID" value="OPZ90343.1"/>
    <property type="molecule type" value="Genomic_DNA"/>
</dbReference>
<evidence type="ECO:0000256" key="5">
    <source>
        <dbReference type="ARBA" id="ARBA00023239"/>
    </source>
</evidence>
<keyword evidence="2" id="KW-0479">Metal-binding</keyword>
<dbReference type="InterPro" id="IPR036008">
    <property type="entry name" value="Aconitase_4Fe-4S_dom"/>
</dbReference>
<keyword evidence="3" id="KW-0408">Iron</keyword>
<evidence type="ECO:0000256" key="1">
    <source>
        <dbReference type="ARBA" id="ARBA00001966"/>
    </source>
</evidence>
<dbReference type="PROSITE" id="PS01244">
    <property type="entry name" value="ACONITASE_2"/>
    <property type="match status" value="1"/>
</dbReference>
<gene>
    <name evidence="7" type="primary">dmdA</name>
    <name evidence="7" type="ORF">BWY73_01338</name>
</gene>
<dbReference type="PANTHER" id="PTHR43822">
    <property type="entry name" value="HOMOACONITASE, MITOCHONDRIAL-RELATED"/>
    <property type="match status" value="1"/>
</dbReference>